<dbReference type="EMBL" id="JAERQM010000003">
    <property type="protein sequence ID" value="MBU8544419.1"/>
    <property type="molecule type" value="Genomic_DNA"/>
</dbReference>
<accession>A0ABS6H6U2</accession>
<protein>
    <submittedName>
        <fullName evidence="1">Uncharacterized protein</fullName>
    </submittedName>
</protein>
<organism evidence="1 2">
    <name type="scientific">Falsiroseomonas oleicola</name>
    <dbReference type="NCBI Taxonomy" id="2801474"/>
    <lineage>
        <taxon>Bacteria</taxon>
        <taxon>Pseudomonadati</taxon>
        <taxon>Pseudomonadota</taxon>
        <taxon>Alphaproteobacteria</taxon>
        <taxon>Acetobacterales</taxon>
        <taxon>Roseomonadaceae</taxon>
        <taxon>Falsiroseomonas</taxon>
    </lineage>
</organism>
<evidence type="ECO:0000313" key="2">
    <source>
        <dbReference type="Proteomes" id="UP000689967"/>
    </source>
</evidence>
<sequence length="1000" mass="109445">MKDFQRRLTERFSALRDSRQSAVFFVEHGLDDDELTELRAEVRARLRFHAVDSGWWDDNYLSLLVAATEVGYRYRGSGTDFWPLLEEELGLELPPVGRQRIKDLFVRASEQFRGARPPTTAWAEAFHLIAWPITHALLPLEFHRPFAATLANLRVGMSDSDEATLYRAVRSAAAYPTARFATFLEDLGVVVSLTRSVLWREGYDLSPEIIGRLSADLEADDVARRGVAVARSIQRAAKAGASGPVQLPALTKTKGALQLRLTNDALLLEAGFPLLDATIAPRLRTSLRRRRFAPQLWGITARVASDQLLSGLPFPLKFTALPERNAPLFPDLDGVGLEAQDLAVLHGFDLELAPPHLFAVSAEGDVARQVLGTTITGHRTYWVLIGEGDEPIRGCPTVGEIGPLRCLQLAPDSAGGARALAQLGFDVRRGVSVRFAGTPSVGRADDIPSFVAGDQRVLVPQRLSGDEALVVHLNGRSAAATATEVVRVAVEPGEQRLRVAGETDSREYVFRGVGALPPVAASVRLELRSEERTVQALLGGRFSFVVDGAAPIDGLPLTIDLEVGGRVFTATGALGPVPQAVSSEHAVLKTLLDEDVRDFVSGAEAVTLRARVGHIAVAAWELERFVRPCWWQGRDEPQLLSEGGPLRFGVVSADDPVSKPTEDGLRSRTYLLAPIEADHLQFGALAPFTTLCIAPKRLRLSDLAVDGATKPRLERRRRGSRGGVGLEDLVEAYLRWSLAETRSAIGEIHRGQVAARIEEWMTEVCCGPEWTRAEVTIPHKSTWSILEQVCQAMALGRDGLTELSDEQETQIRQLAVAEVRRLLPTLWTRVGPPSDLGDDDYEVLDGAWTNAYEALAARYRARGQTDAADQLGDADPHESLERWDEAFVRVRERVELHALAAMLLPSDSPARLMALEVGTMTVDEVADELSAWATSARRSFGGSAPTRDALKASYALWVAPELALTTDWRAAIDTLLVERSVARATRYLALRAREARWGGL</sequence>
<keyword evidence="2" id="KW-1185">Reference proteome</keyword>
<proteinExistence type="predicted"/>
<reference evidence="1 2" key="1">
    <citation type="submission" date="2021-01" db="EMBL/GenBank/DDBJ databases">
        <title>Roseomonas sp. nov, a bacterium isolated from an oil production mixture in Yumen Oilfield.</title>
        <authorList>
            <person name="Wu D."/>
        </authorList>
    </citation>
    <scope>NUCLEOTIDE SEQUENCE [LARGE SCALE GENOMIC DNA]</scope>
    <source>
        <strain evidence="1 2">ROY-5-3</strain>
    </source>
</reference>
<evidence type="ECO:0000313" key="1">
    <source>
        <dbReference type="EMBL" id="MBU8544419.1"/>
    </source>
</evidence>
<name>A0ABS6H6U2_9PROT</name>
<gene>
    <name evidence="1" type="ORF">JJQ90_11925</name>
</gene>
<dbReference type="RefSeq" id="WP_216875673.1">
    <property type="nucleotide sequence ID" value="NZ_JAERQM010000003.1"/>
</dbReference>
<comment type="caution">
    <text evidence="1">The sequence shown here is derived from an EMBL/GenBank/DDBJ whole genome shotgun (WGS) entry which is preliminary data.</text>
</comment>
<dbReference type="Proteomes" id="UP000689967">
    <property type="component" value="Unassembled WGS sequence"/>
</dbReference>